<feature type="compositionally biased region" description="Polar residues" evidence="9">
    <location>
        <begin position="976"/>
        <end position="989"/>
    </location>
</feature>
<name>A0A2T7PBB0_POMCA</name>
<dbReference type="InterPro" id="IPR016024">
    <property type="entry name" value="ARM-type_fold"/>
</dbReference>
<dbReference type="GO" id="GO:0005737">
    <property type="term" value="C:cytoplasm"/>
    <property type="evidence" value="ECO:0007669"/>
    <property type="project" value="TreeGrafter"/>
</dbReference>
<sequence>MTQTVTIKEILLQCQGGMQCHTKLIKILKKVYATMGIERFWAEFQPLLKFPMVVYNREPAVERTIDFVARFVTSLGIKHPDNEQKDDDTEDNNKVESNPLLQRLFDFLLEHHSAKDRAVRFRVCQLVTKLLSSLGEEAMIDDALYERIFHCMLERLRDKTHPVRVQAVLALARLQDPSDANCPVIKAFLFLVALDPNPEVRKTVISCIAPCLKTLPAILKRTRDAKDTVRQVAFTVIAEKIPLKALTIGQRVQLLQEGLNDRAEGVRKVCGGKLLQKWLYSFEGNVLELLHSLDVENSTDICQQVLKQFFTDTPIADLVANFTLLDDQNLVPEQKLSPENAMYWWLLCQHVHQAGTDYEQFLDVVLPACLPFTRYLESVMNQLSTCVNLDKQLELEFILQHLLQLFSCMDLTDQACRKHTENILHKMLLSEHVSYSLVSHIIPCLHLLHTSTNSLVNYLAEVVAELRQPISVVEKAISAEEQRKVDIQVAKVRVQLNQLREELEVAVKQQDFQRAAELKTSISQSEAEKSSLMEAKEPVLEEIKSEKNDTPTLLKCLTIICEMLETFPLQTLSPTLCMLMESQVLPGMASKEPAVRNLAVKAIGLCCQLKCDIIMLHLPVLMQASQVDVECVRSTALKSLFDLIHIYGLGAFVDGHDTHKKGSVDDSADNSRDLMDSKVEDTEDFQKADDEQVKRDYSESGWSKTAGNLVAILSSLLDSETGELRNVVSEGLAKLLMSGRVFSSTLLSHLLLLWYNPMTEDDAQLRHTLGTFFPVFAFTNSSNQQLLEEAFLPTLRTILNAPTTSPLHDINTTNVADFLVELTHAQRLVFNQSSNSPVRDNPCHDSIAVKVCNEILSNPDSFRLKLWAHVLNQLSLSPDSQAHLKDLSTLCQQILETVKEKQCIKAIEKFHKTVLEMLESLHPQATSSTTLANMTALTTQATAEGRGDDTGAGGALVQPLSTTARRRCRAKTTATPNTHEPNPTLTAKSTGRKARGKKTEISEVSELNRSVFTTPAHRQAMENNEEEFENLRCNLETMLLDGVKTPNNRARTPGNKRALHTAQDANARVGCASHVQQIVVQLCYSWTIIVRIDAATSSARTAAVSVG</sequence>
<dbReference type="Gene3D" id="1.25.10.10">
    <property type="entry name" value="Leucine-rich Repeat Variant"/>
    <property type="match status" value="1"/>
</dbReference>
<organism evidence="12 13">
    <name type="scientific">Pomacea canaliculata</name>
    <name type="common">Golden apple snail</name>
    <dbReference type="NCBI Taxonomy" id="400727"/>
    <lineage>
        <taxon>Eukaryota</taxon>
        <taxon>Metazoa</taxon>
        <taxon>Spiralia</taxon>
        <taxon>Lophotrochozoa</taxon>
        <taxon>Mollusca</taxon>
        <taxon>Gastropoda</taxon>
        <taxon>Caenogastropoda</taxon>
        <taxon>Architaenioglossa</taxon>
        <taxon>Ampullarioidea</taxon>
        <taxon>Ampullariidae</taxon>
        <taxon>Pomacea</taxon>
    </lineage>
</organism>
<dbReference type="PANTHER" id="PTHR14418:SF5">
    <property type="entry name" value="CONDENSIN COMPLEX SUBUNIT 3"/>
    <property type="match status" value="1"/>
</dbReference>
<dbReference type="Proteomes" id="UP000245119">
    <property type="component" value="Linkage Group LG5"/>
</dbReference>
<evidence type="ECO:0000313" key="13">
    <source>
        <dbReference type="Proteomes" id="UP000245119"/>
    </source>
</evidence>
<comment type="caution">
    <text evidence="12">The sequence shown here is derived from an EMBL/GenBank/DDBJ whole genome shotgun (WGS) entry which is preliminary data.</text>
</comment>
<comment type="subcellular location">
    <subcellularLocation>
        <location evidence="1">Chromosome</location>
    </subcellularLocation>
</comment>
<keyword evidence="5" id="KW-0498">Mitosis</keyword>
<evidence type="ECO:0000256" key="9">
    <source>
        <dbReference type="SAM" id="MobiDB-lite"/>
    </source>
</evidence>
<evidence type="ECO:0000256" key="4">
    <source>
        <dbReference type="ARBA" id="ARBA00022618"/>
    </source>
</evidence>
<evidence type="ECO:0000313" key="12">
    <source>
        <dbReference type="EMBL" id="PVD30714.1"/>
    </source>
</evidence>
<dbReference type="InterPro" id="IPR027165">
    <property type="entry name" value="CND3"/>
</dbReference>
<dbReference type="SUPFAM" id="SSF48371">
    <property type="entry name" value="ARM repeat"/>
    <property type="match status" value="1"/>
</dbReference>
<evidence type="ECO:0000256" key="1">
    <source>
        <dbReference type="ARBA" id="ARBA00004286"/>
    </source>
</evidence>
<dbReference type="Pfam" id="PF02151">
    <property type="entry name" value="UVR"/>
    <property type="match status" value="1"/>
</dbReference>
<gene>
    <name evidence="12" type="ORF">C0Q70_09989</name>
</gene>
<dbReference type="InterPro" id="IPR001943">
    <property type="entry name" value="UVR_dom"/>
</dbReference>
<keyword evidence="13" id="KW-1185">Reference proteome</keyword>
<feature type="region of interest" description="Disordered" evidence="9">
    <location>
        <begin position="970"/>
        <end position="1000"/>
    </location>
</feature>
<dbReference type="InterPro" id="IPR025977">
    <property type="entry name" value="Cnd3_C"/>
</dbReference>
<keyword evidence="4" id="KW-0132">Cell division</keyword>
<evidence type="ECO:0008006" key="14">
    <source>
        <dbReference type="Google" id="ProtNLM"/>
    </source>
</evidence>
<evidence type="ECO:0000256" key="3">
    <source>
        <dbReference type="ARBA" id="ARBA00022454"/>
    </source>
</evidence>
<dbReference type="PANTHER" id="PTHR14418">
    <property type="entry name" value="CONDENSIN COMPLEX SUBUNIT 3-RELATED"/>
    <property type="match status" value="1"/>
</dbReference>
<reference evidence="12 13" key="1">
    <citation type="submission" date="2018-04" db="EMBL/GenBank/DDBJ databases">
        <title>The genome of golden apple snail Pomacea canaliculata provides insight into stress tolerance and invasive adaptation.</title>
        <authorList>
            <person name="Liu C."/>
            <person name="Liu B."/>
            <person name="Ren Y."/>
            <person name="Zhang Y."/>
            <person name="Wang H."/>
            <person name="Li S."/>
            <person name="Jiang F."/>
            <person name="Yin L."/>
            <person name="Zhang G."/>
            <person name="Qian W."/>
            <person name="Fan W."/>
        </authorList>
    </citation>
    <scope>NUCLEOTIDE SEQUENCE [LARGE SCALE GENOMIC DNA]</scope>
    <source>
        <strain evidence="12">SZHN2017</strain>
        <tissue evidence="12">Muscle</tissue>
    </source>
</reference>
<protein>
    <recommendedName>
        <fullName evidence="14">Nuclear condensin complex subunit 3 C-terminal domain-containing protein</fullName>
    </recommendedName>
</protein>
<dbReference type="GO" id="GO:0000796">
    <property type="term" value="C:condensin complex"/>
    <property type="evidence" value="ECO:0007669"/>
    <property type="project" value="InterPro"/>
</dbReference>
<dbReference type="GO" id="GO:0051301">
    <property type="term" value="P:cell division"/>
    <property type="evidence" value="ECO:0007669"/>
    <property type="project" value="UniProtKB-KW"/>
</dbReference>
<accession>A0A2T7PBB0</accession>
<evidence type="ECO:0000256" key="6">
    <source>
        <dbReference type="ARBA" id="ARBA00023067"/>
    </source>
</evidence>
<dbReference type="AlphaFoldDB" id="A0A2T7PBB0"/>
<keyword evidence="7" id="KW-0131">Cell cycle</keyword>
<feature type="compositionally biased region" description="Basic and acidic residues" evidence="9">
    <location>
        <begin position="661"/>
        <end position="698"/>
    </location>
</feature>
<dbReference type="OrthoDB" id="27187at2759"/>
<keyword evidence="3" id="KW-0158">Chromosome</keyword>
<evidence type="ECO:0000259" key="10">
    <source>
        <dbReference type="Pfam" id="PF02151"/>
    </source>
</evidence>
<dbReference type="STRING" id="400727.A0A2T7PBB0"/>
<evidence type="ECO:0000256" key="5">
    <source>
        <dbReference type="ARBA" id="ARBA00022776"/>
    </source>
</evidence>
<dbReference type="GO" id="GO:0000793">
    <property type="term" value="C:condensed chromosome"/>
    <property type="evidence" value="ECO:0007669"/>
    <property type="project" value="TreeGrafter"/>
</dbReference>
<evidence type="ECO:0000256" key="2">
    <source>
        <dbReference type="ARBA" id="ARBA00006533"/>
    </source>
</evidence>
<feature type="domain" description="UVR" evidence="10">
    <location>
        <begin position="495"/>
        <end position="526"/>
    </location>
</feature>
<feature type="domain" description="Nuclear condensin complex subunit 3 C-terminal" evidence="11">
    <location>
        <begin position="555"/>
        <end position="876"/>
    </location>
</feature>
<feature type="region of interest" description="Disordered" evidence="9">
    <location>
        <begin position="661"/>
        <end position="699"/>
    </location>
</feature>
<keyword evidence="8" id="KW-0175">Coiled coil</keyword>
<dbReference type="Pfam" id="PF12719">
    <property type="entry name" value="Cnd3"/>
    <property type="match status" value="1"/>
</dbReference>
<feature type="coiled-coil region" evidence="8">
    <location>
        <begin position="489"/>
        <end position="535"/>
    </location>
</feature>
<comment type="similarity">
    <text evidence="2">Belongs to the CND3 (condensin subunit 3) family.</text>
</comment>
<dbReference type="GO" id="GO:0007076">
    <property type="term" value="P:mitotic chromosome condensation"/>
    <property type="evidence" value="ECO:0007669"/>
    <property type="project" value="InterPro"/>
</dbReference>
<keyword evidence="6" id="KW-0226">DNA condensation</keyword>
<dbReference type="InterPro" id="IPR011989">
    <property type="entry name" value="ARM-like"/>
</dbReference>
<evidence type="ECO:0000256" key="8">
    <source>
        <dbReference type="SAM" id="Coils"/>
    </source>
</evidence>
<evidence type="ECO:0000259" key="11">
    <source>
        <dbReference type="Pfam" id="PF12719"/>
    </source>
</evidence>
<proteinExistence type="inferred from homology"/>
<dbReference type="EMBL" id="PZQS01000005">
    <property type="protein sequence ID" value="PVD30714.1"/>
    <property type="molecule type" value="Genomic_DNA"/>
</dbReference>
<evidence type="ECO:0000256" key="7">
    <source>
        <dbReference type="ARBA" id="ARBA00023306"/>
    </source>
</evidence>